<organism evidence="3 4">
    <name type="scientific">Volvox africanus</name>
    <dbReference type="NCBI Taxonomy" id="51714"/>
    <lineage>
        <taxon>Eukaryota</taxon>
        <taxon>Viridiplantae</taxon>
        <taxon>Chlorophyta</taxon>
        <taxon>core chlorophytes</taxon>
        <taxon>Chlorophyceae</taxon>
        <taxon>CS clade</taxon>
        <taxon>Chlamydomonadales</taxon>
        <taxon>Volvocaceae</taxon>
        <taxon>Volvox</taxon>
    </lineage>
</organism>
<keyword evidence="2" id="KW-0067">ATP-binding</keyword>
<feature type="non-terminal residue" evidence="3">
    <location>
        <position position="301"/>
    </location>
</feature>
<dbReference type="InterPro" id="IPR050117">
    <property type="entry name" value="MAPK"/>
</dbReference>
<comment type="caution">
    <text evidence="3">The sequence shown here is derived from an EMBL/GenBank/DDBJ whole genome shotgun (WGS) entry which is preliminary data.</text>
</comment>
<accession>A0A8J4EVA9</accession>
<evidence type="ECO:0000313" key="4">
    <source>
        <dbReference type="Proteomes" id="UP000747399"/>
    </source>
</evidence>
<evidence type="ECO:0008006" key="5">
    <source>
        <dbReference type="Google" id="ProtNLM"/>
    </source>
</evidence>
<protein>
    <recommendedName>
        <fullName evidence="5">Protein kinase domain-containing protein</fullName>
    </recommendedName>
</protein>
<dbReference type="SUPFAM" id="SSF56112">
    <property type="entry name" value="Protein kinase-like (PK-like)"/>
    <property type="match status" value="1"/>
</dbReference>
<evidence type="ECO:0000256" key="2">
    <source>
        <dbReference type="ARBA" id="ARBA00022840"/>
    </source>
</evidence>
<sequence>MPSFQQPSYQFGKHLHRRNASALLDARPLGLSSFELKAFTLNLCRAVCDFHGKNKVTAETHGGLELASIVISSDDPTSCSISLNRILSCSKCYPNSATTPNPLVTATVPTAGSKPSPTAAGTFGSTTEASGYSPASAMFNSYSWDDVVTGNRLQCDGASGCCSCAASGVSNNSYLTRGCSTRTSSSVCGTDSQDTGTFFLSCSIGCGHGTSSGSGGSDMKCTEAPSGWCRAPEQLLGLPYGPPADMFAVRCILAELATGQPLFPSPSAAAQLRRMSRLLRPVGRCTSGQCDRSGTTATETQ</sequence>
<dbReference type="PANTHER" id="PTHR24055">
    <property type="entry name" value="MITOGEN-ACTIVATED PROTEIN KINASE"/>
    <property type="match status" value="1"/>
</dbReference>
<proteinExistence type="predicted"/>
<reference evidence="3" key="1">
    <citation type="journal article" date="2021" name="Proc. Natl. Acad. Sci. U.S.A.">
        <title>Three genomes in the algal genus Volvox reveal the fate of a haploid sex-determining region after a transition to homothallism.</title>
        <authorList>
            <person name="Yamamoto K."/>
            <person name="Hamaji T."/>
            <person name="Kawai-Toyooka H."/>
            <person name="Matsuzaki R."/>
            <person name="Takahashi F."/>
            <person name="Nishimura Y."/>
            <person name="Kawachi M."/>
            <person name="Noguchi H."/>
            <person name="Minakuchi Y."/>
            <person name="Umen J.G."/>
            <person name="Toyoda A."/>
            <person name="Nozaki H."/>
        </authorList>
    </citation>
    <scope>NUCLEOTIDE SEQUENCE</scope>
    <source>
        <strain evidence="3">NIES-3780</strain>
    </source>
</reference>
<evidence type="ECO:0000256" key="1">
    <source>
        <dbReference type="ARBA" id="ARBA00022741"/>
    </source>
</evidence>
<keyword evidence="4" id="KW-1185">Reference proteome</keyword>
<dbReference type="InterPro" id="IPR011009">
    <property type="entry name" value="Kinase-like_dom_sf"/>
</dbReference>
<keyword evidence="1" id="KW-0547">Nucleotide-binding</keyword>
<dbReference type="AlphaFoldDB" id="A0A8J4EVA9"/>
<name>A0A8J4EVA9_9CHLO</name>
<dbReference type="EMBL" id="BNCO01000003">
    <property type="protein sequence ID" value="GIL45140.1"/>
    <property type="molecule type" value="Genomic_DNA"/>
</dbReference>
<dbReference type="Proteomes" id="UP000747399">
    <property type="component" value="Unassembled WGS sequence"/>
</dbReference>
<gene>
    <name evidence="3" type="ORF">Vafri_2467</name>
</gene>
<dbReference type="Gene3D" id="1.10.510.10">
    <property type="entry name" value="Transferase(Phosphotransferase) domain 1"/>
    <property type="match status" value="1"/>
</dbReference>
<evidence type="ECO:0000313" key="3">
    <source>
        <dbReference type="EMBL" id="GIL45140.1"/>
    </source>
</evidence>
<dbReference type="GO" id="GO:0005524">
    <property type="term" value="F:ATP binding"/>
    <property type="evidence" value="ECO:0007669"/>
    <property type="project" value="UniProtKB-KW"/>
</dbReference>